<sequence>MKDTDKLAEELYSAIAQLNSAEETKLFLTDLCTPQEIHGMAERWRVATCLKQEMSYREISAKTGVSVTTVGRVARALNYGEGGYELLLDRVEQAHSDKES</sequence>
<dbReference type="NCBIfam" id="TIGR02531">
    <property type="entry name" value="yecD_yerC"/>
    <property type="match status" value="1"/>
</dbReference>
<dbReference type="SUPFAM" id="SSF48295">
    <property type="entry name" value="TrpR-like"/>
    <property type="match status" value="1"/>
</dbReference>
<dbReference type="PIRSF" id="PIRSF012508">
    <property type="entry name" value="YerC"/>
    <property type="match status" value="1"/>
</dbReference>
<organism evidence="1 2">
    <name type="scientific">Vibrio marisflavi CECT 7928</name>
    <dbReference type="NCBI Taxonomy" id="634439"/>
    <lineage>
        <taxon>Bacteria</taxon>
        <taxon>Pseudomonadati</taxon>
        <taxon>Pseudomonadota</taxon>
        <taxon>Gammaproteobacteria</taxon>
        <taxon>Vibrionales</taxon>
        <taxon>Vibrionaceae</taxon>
        <taxon>Vibrio</taxon>
    </lineage>
</organism>
<dbReference type="InterPro" id="IPR038116">
    <property type="entry name" value="TrpR-like_sf"/>
</dbReference>
<dbReference type="Proteomes" id="UP000838748">
    <property type="component" value="Unassembled WGS sequence"/>
</dbReference>
<evidence type="ECO:0008006" key="3">
    <source>
        <dbReference type="Google" id="ProtNLM"/>
    </source>
</evidence>
<comment type="caution">
    <text evidence="1">The sequence shown here is derived from an EMBL/GenBank/DDBJ whole genome shotgun (WGS) entry which is preliminary data.</text>
</comment>
<dbReference type="RefSeq" id="WP_237361139.1">
    <property type="nucleotide sequence ID" value="NZ_CAKLDM010000002.1"/>
</dbReference>
<gene>
    <name evidence="1" type="ORF">VMF7928_01812</name>
</gene>
<evidence type="ECO:0000313" key="2">
    <source>
        <dbReference type="Proteomes" id="UP000838748"/>
    </source>
</evidence>
<dbReference type="PANTHER" id="PTHR40080:SF1">
    <property type="entry name" value="TRPR-LIKE PROTEIN YERC_YECD"/>
    <property type="match status" value="1"/>
</dbReference>
<proteinExistence type="predicted"/>
<dbReference type="Gene3D" id="1.10.1270.10">
    <property type="entry name" value="TrpR-like"/>
    <property type="match status" value="1"/>
</dbReference>
<dbReference type="Pfam" id="PF01371">
    <property type="entry name" value="Trp_repressor"/>
    <property type="match status" value="1"/>
</dbReference>
<dbReference type="InterPro" id="IPR013368">
    <property type="entry name" value="YecD_YerC"/>
</dbReference>
<protein>
    <recommendedName>
        <fullName evidence="3">Trp operon repressor</fullName>
    </recommendedName>
</protein>
<accession>A0ABN8E397</accession>
<dbReference type="EMBL" id="CAKLDM010000002">
    <property type="protein sequence ID" value="CAH0538982.1"/>
    <property type="molecule type" value="Genomic_DNA"/>
</dbReference>
<dbReference type="PANTHER" id="PTHR40080">
    <property type="entry name" value="LMO1763 PROTEIN"/>
    <property type="match status" value="1"/>
</dbReference>
<dbReference type="InterPro" id="IPR000831">
    <property type="entry name" value="Trp_repress"/>
</dbReference>
<evidence type="ECO:0000313" key="1">
    <source>
        <dbReference type="EMBL" id="CAH0538982.1"/>
    </source>
</evidence>
<name>A0ABN8E397_9VIBR</name>
<dbReference type="InterPro" id="IPR010921">
    <property type="entry name" value="Trp_repressor/repl_initiator"/>
</dbReference>
<reference evidence="1" key="1">
    <citation type="submission" date="2021-11" db="EMBL/GenBank/DDBJ databases">
        <authorList>
            <person name="Rodrigo-Torres L."/>
            <person name="Arahal R. D."/>
            <person name="Lucena T."/>
        </authorList>
    </citation>
    <scope>NUCLEOTIDE SEQUENCE</scope>
    <source>
        <strain evidence="1">CECT 7928</strain>
    </source>
</reference>
<keyword evidence="2" id="KW-1185">Reference proteome</keyword>